<dbReference type="RefSeq" id="WP_344223924.1">
    <property type="nucleotide sequence ID" value="NZ_BAAAQA010000008.1"/>
</dbReference>
<name>A0ABP5J903_9MICC</name>
<keyword evidence="2" id="KW-1185">Reference proteome</keyword>
<dbReference type="EMBL" id="BAAAQA010000008">
    <property type="protein sequence ID" value="GAA2113400.1"/>
    <property type="molecule type" value="Genomic_DNA"/>
</dbReference>
<evidence type="ECO:0000313" key="1">
    <source>
        <dbReference type="EMBL" id="GAA2113400.1"/>
    </source>
</evidence>
<sequence>MSLQLFEVVPTNATREGAQSVIEAIASAAEQNGAQVLESQVTEGQGRVFTVVELDGDDTTALDQAIRSGVADQSTEVTGPDQVRLVGADIEDIRKAKPSAEYLVEWDIPAEIDMETYLGRKKANAPKYAEVPEVSFLRTYVREDTVKCLCFYNAPDEDAVVRAREAVTTPIDRLHHLAGK</sequence>
<dbReference type="Pfam" id="PF14026">
    <property type="entry name" value="SCO4226-like"/>
    <property type="match status" value="1"/>
</dbReference>
<dbReference type="InterPro" id="IPR025336">
    <property type="entry name" value="SCO4226-like"/>
</dbReference>
<dbReference type="Proteomes" id="UP001500166">
    <property type="component" value="Unassembled WGS sequence"/>
</dbReference>
<accession>A0ABP5J903</accession>
<protein>
    <submittedName>
        <fullName evidence="1">DUF4242 domain-containing protein</fullName>
    </submittedName>
</protein>
<comment type="caution">
    <text evidence="1">The sequence shown here is derived from an EMBL/GenBank/DDBJ whole genome shotgun (WGS) entry which is preliminary data.</text>
</comment>
<proteinExistence type="predicted"/>
<evidence type="ECO:0000313" key="2">
    <source>
        <dbReference type="Proteomes" id="UP001500166"/>
    </source>
</evidence>
<organism evidence="1 2">
    <name type="scientific">Kocuria atrinae</name>
    <dbReference type="NCBI Taxonomy" id="592377"/>
    <lineage>
        <taxon>Bacteria</taxon>
        <taxon>Bacillati</taxon>
        <taxon>Actinomycetota</taxon>
        <taxon>Actinomycetes</taxon>
        <taxon>Micrococcales</taxon>
        <taxon>Micrococcaceae</taxon>
        <taxon>Kocuria</taxon>
    </lineage>
</organism>
<reference evidence="2" key="1">
    <citation type="journal article" date="2019" name="Int. J. Syst. Evol. Microbiol.">
        <title>The Global Catalogue of Microorganisms (GCM) 10K type strain sequencing project: providing services to taxonomists for standard genome sequencing and annotation.</title>
        <authorList>
            <consortium name="The Broad Institute Genomics Platform"/>
            <consortium name="The Broad Institute Genome Sequencing Center for Infectious Disease"/>
            <person name="Wu L."/>
            <person name="Ma J."/>
        </authorList>
    </citation>
    <scope>NUCLEOTIDE SEQUENCE [LARGE SCALE GENOMIC DNA]</scope>
    <source>
        <strain evidence="2">JCM 15914</strain>
    </source>
</reference>
<gene>
    <name evidence="1" type="ORF">GCM10009824_10070</name>
</gene>